<dbReference type="Proteomes" id="UP000240618">
    <property type="component" value="Segment"/>
</dbReference>
<reference evidence="1 2" key="1">
    <citation type="journal article" date="2018" name="Arch. Virol.">
        <title>Genome sequence of the novel virulent bacteriophage PMBT14 with lytic activity against Pseudomonas fluorescens DSM 50090(R).</title>
        <authorList>
            <person name="Koberg S."/>
            <person name="Gieschler S."/>
            <person name="Brinks E."/>
            <person name="Wenning M."/>
            <person name="Neve H."/>
            <person name="Franz C.M."/>
        </authorList>
    </citation>
    <scope>NUCLEOTIDE SEQUENCE [LARGE SCALE GENOMIC DNA]</scope>
</reference>
<evidence type="ECO:0000313" key="1">
    <source>
        <dbReference type="EMBL" id="AUM59723.1"/>
    </source>
</evidence>
<protein>
    <submittedName>
        <fullName evidence="1">Major capsid protein</fullName>
    </submittedName>
</protein>
<proteinExistence type="predicted"/>
<sequence>MNKPSTRGLMVAAAFFASAGLLQQAMAKSMPAGAVTTLEDIIGPRGSYTPIVESFMTVDPVESTAFFQSGVLQGGDPRIQAVLNAAAVTSSVPFWNPIDSSVEPNYSNDVFEDIATPRNVTTGLQTARIAFLNEGFGTMELVKAITKQDPLAYVASVLDNYWARQAERRLIATALGIYNDNIGATDAYHTQNDMVHAAAAGFTADDWIDTQAQLGDKLGVYGVVAMHRLVYTQIQKLNLIDFVTDSDQKTQIPFYQGSRIVVDNGMPIFGASGSRRSLIIFFGPGAIGYATETPSNGLRYSEVEERGNGGGVEVLWTRRNWIMHPLGYTFTSAVITGNGTETRPASASWADLANATNWNRVLPREHVPLAFMTVAVAG</sequence>
<dbReference type="GeneID" id="55606425"/>
<dbReference type="KEGG" id="vg:55606425"/>
<name>A0A2I6PI43_9CAUD</name>
<dbReference type="EMBL" id="MG596800">
    <property type="protein sequence ID" value="AUM59723.1"/>
    <property type="molecule type" value="Genomic_DNA"/>
</dbReference>
<evidence type="ECO:0000313" key="2">
    <source>
        <dbReference type="Proteomes" id="UP000240618"/>
    </source>
</evidence>
<organism evidence="1 2">
    <name type="scientific">Pseudomonas phage PMBT14</name>
    <dbReference type="NCBI Taxonomy" id="2059855"/>
    <lineage>
        <taxon>Viruses</taxon>
        <taxon>Duplodnaviria</taxon>
        <taxon>Heunggongvirae</taxon>
        <taxon>Uroviricota</taxon>
        <taxon>Caudoviricetes</taxon>
        <taxon>Knuthellervirus</taxon>
        <taxon>Knuthellervirus PMBT14</taxon>
    </lineage>
</organism>
<dbReference type="RefSeq" id="YP_009836186.1">
    <property type="nucleotide sequence ID" value="NC_048687.1"/>
</dbReference>
<keyword evidence="2" id="KW-1185">Reference proteome</keyword>
<accession>A0A2I6PI43</accession>